<dbReference type="AlphaFoldDB" id="A0A7R9M9Y8"/>
<protein>
    <submittedName>
        <fullName evidence="1">Uncharacterized protein</fullName>
    </submittedName>
</protein>
<sequence>ICSPTSDKFDFRWKTCEFWKQSTKDQMRQLTYANIDVLIAAMKLQGLKYRIWHDLDIIDNLYTRFIEKAQKFMPIAYAVIETYQTDNHTANHIYQYYLGITFEEYRYMGAKLDILRKNMLDVTDTEVNLAKRWAALQKIILDKVLWAADYIRVNRQDPLWGSLHIQIHELVKDEFRIINADLAKIPSGDKKAKALTVLLEEIAICSPTTDKFDFRWKTCEFWKKCTKDQMRQLSFANIDVLIAAMKLQGLKYKLWHDLDIIDDFYQRFIEKAQKYLPIAYAVMDTYQPDNHTFNHINQYYLGVSFEEYRYVGAKLDISRKNQLIVKDTEENLAKRWAGMQETILKTVLWASDYIRFKREDTFWGSLHIQIHDLVQDMFSKVNADLDKMPSGEKKAKALTVLLEEVGILLI</sequence>
<reference evidence="1" key="1">
    <citation type="submission" date="2020-11" db="EMBL/GenBank/DDBJ databases">
        <authorList>
            <person name="Tran Van P."/>
        </authorList>
    </citation>
    <scope>NUCLEOTIDE SEQUENCE</scope>
</reference>
<dbReference type="EMBL" id="OC925328">
    <property type="protein sequence ID" value="CAD7656072.1"/>
    <property type="molecule type" value="Genomic_DNA"/>
</dbReference>
<gene>
    <name evidence="1" type="ORF">ONB1V03_LOCUS12712</name>
</gene>
<name>A0A7R9M9Y8_9ACAR</name>
<dbReference type="OrthoDB" id="6512498at2759"/>
<evidence type="ECO:0000313" key="2">
    <source>
        <dbReference type="Proteomes" id="UP000728032"/>
    </source>
</evidence>
<accession>A0A7R9M9Y8</accession>
<dbReference type="Proteomes" id="UP000728032">
    <property type="component" value="Unassembled WGS sequence"/>
</dbReference>
<feature type="non-terminal residue" evidence="1">
    <location>
        <position position="1"/>
    </location>
</feature>
<dbReference type="EMBL" id="CAJPVJ010010503">
    <property type="protein sequence ID" value="CAG2173259.1"/>
    <property type="molecule type" value="Genomic_DNA"/>
</dbReference>
<organism evidence="1">
    <name type="scientific">Oppiella nova</name>
    <dbReference type="NCBI Taxonomy" id="334625"/>
    <lineage>
        <taxon>Eukaryota</taxon>
        <taxon>Metazoa</taxon>
        <taxon>Ecdysozoa</taxon>
        <taxon>Arthropoda</taxon>
        <taxon>Chelicerata</taxon>
        <taxon>Arachnida</taxon>
        <taxon>Acari</taxon>
        <taxon>Acariformes</taxon>
        <taxon>Sarcoptiformes</taxon>
        <taxon>Oribatida</taxon>
        <taxon>Brachypylina</taxon>
        <taxon>Oppioidea</taxon>
        <taxon>Oppiidae</taxon>
        <taxon>Oppiella</taxon>
    </lineage>
</organism>
<keyword evidence="2" id="KW-1185">Reference proteome</keyword>
<proteinExistence type="predicted"/>
<evidence type="ECO:0000313" key="1">
    <source>
        <dbReference type="EMBL" id="CAD7656072.1"/>
    </source>
</evidence>